<dbReference type="RefSeq" id="WP_371151384.1">
    <property type="nucleotide sequence ID" value="NZ_JBFSOO010000031.1"/>
</dbReference>
<feature type="domain" description="STAS" evidence="1">
    <location>
        <begin position="1"/>
        <end position="105"/>
    </location>
</feature>
<dbReference type="Pfam" id="PF01740">
    <property type="entry name" value="STAS"/>
    <property type="match status" value="1"/>
</dbReference>
<protein>
    <submittedName>
        <fullName evidence="2">Lipid asymmetry maintenance protein MlaB</fullName>
    </submittedName>
</protein>
<sequence>MSFQMDIRTNRTMLRLSGILNKSAGERIADTVKPLLSGDAGDFTIPIVLDLTALEDIDTEGLAVLRHLFHQREECDEKFGFRAQENVRIANPSQKVQQKLAEAGLLPNHNGWRERLCRLPGSPVQESDYNNVLRRLRDGFPAPEPDAKQDAYLSQLICRGLDAANKYKQCDPVLRGKGNNIDYERALN</sequence>
<dbReference type="InterPro" id="IPR002645">
    <property type="entry name" value="STAS_dom"/>
</dbReference>
<comment type="caution">
    <text evidence="2">The sequence shown here is derived from an EMBL/GenBank/DDBJ whole genome shotgun (WGS) entry which is preliminary data.</text>
</comment>
<dbReference type="SUPFAM" id="SSF52091">
    <property type="entry name" value="SpoIIaa-like"/>
    <property type="match status" value="1"/>
</dbReference>
<evidence type="ECO:0000313" key="3">
    <source>
        <dbReference type="Proteomes" id="UP001568358"/>
    </source>
</evidence>
<keyword evidence="3" id="KW-1185">Reference proteome</keyword>
<dbReference type="EMBL" id="JBFSOO010000031">
    <property type="protein sequence ID" value="MEZ6855118.1"/>
    <property type="molecule type" value="Genomic_DNA"/>
</dbReference>
<evidence type="ECO:0000313" key="2">
    <source>
        <dbReference type="EMBL" id="MEZ6855118.1"/>
    </source>
</evidence>
<organism evidence="2 3">
    <name type="scientific">Halodesulfovibrio aestuarii</name>
    <dbReference type="NCBI Taxonomy" id="126333"/>
    <lineage>
        <taxon>Bacteria</taxon>
        <taxon>Pseudomonadati</taxon>
        <taxon>Thermodesulfobacteriota</taxon>
        <taxon>Desulfovibrionia</taxon>
        <taxon>Desulfovibrionales</taxon>
        <taxon>Desulfovibrionaceae</taxon>
        <taxon>Halodesulfovibrio</taxon>
    </lineage>
</organism>
<dbReference type="Gene3D" id="3.30.750.24">
    <property type="entry name" value="STAS domain"/>
    <property type="match status" value="1"/>
</dbReference>
<reference evidence="2 3" key="1">
    <citation type="submission" date="2024-07" db="EMBL/GenBank/DDBJ databases">
        <title>Active virus-host system and metabolic interactions in a Lokiarchaeon culture.</title>
        <authorList>
            <person name="Ponce Toledo R.I."/>
            <person name="Rodrigues Oliveira T."/>
            <person name="Schleper C."/>
        </authorList>
    </citation>
    <scope>NUCLEOTIDE SEQUENCE [LARGE SCALE GENOMIC DNA]</scope>
    <source>
        <strain evidence="2 3">B35</strain>
    </source>
</reference>
<dbReference type="InterPro" id="IPR036513">
    <property type="entry name" value="STAS_dom_sf"/>
</dbReference>
<evidence type="ECO:0000259" key="1">
    <source>
        <dbReference type="PROSITE" id="PS50801"/>
    </source>
</evidence>
<dbReference type="Proteomes" id="UP001568358">
    <property type="component" value="Unassembled WGS sequence"/>
</dbReference>
<accession>A0ABV4K007</accession>
<name>A0ABV4K007_9BACT</name>
<gene>
    <name evidence="2" type="ORF">AB2Z07_16750</name>
</gene>
<dbReference type="PROSITE" id="PS50801">
    <property type="entry name" value="STAS"/>
    <property type="match status" value="1"/>
</dbReference>
<proteinExistence type="predicted"/>